<evidence type="ECO:0000313" key="10">
    <source>
        <dbReference type="Proteomes" id="UP001286313"/>
    </source>
</evidence>
<evidence type="ECO:0000256" key="7">
    <source>
        <dbReference type="SAM" id="MobiDB-lite"/>
    </source>
</evidence>
<keyword evidence="10" id="KW-1185">Reference proteome</keyword>
<evidence type="ECO:0000256" key="5">
    <source>
        <dbReference type="PROSITE-ProRule" id="PRU00108"/>
    </source>
</evidence>
<dbReference type="GO" id="GO:0000978">
    <property type="term" value="F:RNA polymerase II cis-regulatory region sequence-specific DNA binding"/>
    <property type="evidence" value="ECO:0007669"/>
    <property type="project" value="TreeGrafter"/>
</dbReference>
<dbReference type="InterPro" id="IPR051000">
    <property type="entry name" value="Homeobox_DNA-bind_prot"/>
</dbReference>
<evidence type="ECO:0000256" key="2">
    <source>
        <dbReference type="ARBA" id="ARBA00023125"/>
    </source>
</evidence>
<feature type="compositionally biased region" description="Basic and acidic residues" evidence="7">
    <location>
        <begin position="67"/>
        <end position="92"/>
    </location>
</feature>
<evidence type="ECO:0000256" key="3">
    <source>
        <dbReference type="ARBA" id="ARBA00023155"/>
    </source>
</evidence>
<dbReference type="SMART" id="SM00389">
    <property type="entry name" value="HOX"/>
    <property type="match status" value="1"/>
</dbReference>
<dbReference type="Pfam" id="PF00046">
    <property type="entry name" value="Homeodomain"/>
    <property type="match status" value="1"/>
</dbReference>
<keyword evidence="4 5" id="KW-0539">Nucleus</keyword>
<gene>
    <name evidence="9" type="ORF">Pcinc_021370</name>
</gene>
<dbReference type="Gene3D" id="1.10.10.60">
    <property type="entry name" value="Homeodomain-like"/>
    <property type="match status" value="1"/>
</dbReference>
<dbReference type="GO" id="GO:0030154">
    <property type="term" value="P:cell differentiation"/>
    <property type="evidence" value="ECO:0007669"/>
    <property type="project" value="TreeGrafter"/>
</dbReference>
<feature type="DNA-binding region" description="Homeobox" evidence="5">
    <location>
        <begin position="198"/>
        <end position="257"/>
    </location>
</feature>
<evidence type="ECO:0000256" key="6">
    <source>
        <dbReference type="RuleBase" id="RU000682"/>
    </source>
</evidence>
<organism evidence="9 10">
    <name type="scientific">Petrolisthes cinctipes</name>
    <name type="common">Flat porcelain crab</name>
    <dbReference type="NCBI Taxonomy" id="88211"/>
    <lineage>
        <taxon>Eukaryota</taxon>
        <taxon>Metazoa</taxon>
        <taxon>Ecdysozoa</taxon>
        <taxon>Arthropoda</taxon>
        <taxon>Crustacea</taxon>
        <taxon>Multicrustacea</taxon>
        <taxon>Malacostraca</taxon>
        <taxon>Eumalacostraca</taxon>
        <taxon>Eucarida</taxon>
        <taxon>Decapoda</taxon>
        <taxon>Pleocyemata</taxon>
        <taxon>Anomura</taxon>
        <taxon>Galatheoidea</taxon>
        <taxon>Porcellanidae</taxon>
        <taxon>Petrolisthes</taxon>
    </lineage>
</organism>
<keyword evidence="2 5" id="KW-0238">DNA-binding</keyword>
<name>A0AAE1KF57_PETCI</name>
<proteinExistence type="predicted"/>
<feature type="region of interest" description="Disordered" evidence="7">
    <location>
        <begin position="1"/>
        <end position="103"/>
    </location>
</feature>
<dbReference type="PRINTS" id="PR00024">
    <property type="entry name" value="HOMEOBOX"/>
</dbReference>
<feature type="domain" description="Homeobox" evidence="8">
    <location>
        <begin position="196"/>
        <end position="256"/>
    </location>
</feature>
<dbReference type="GO" id="GO:0000981">
    <property type="term" value="F:DNA-binding transcription factor activity, RNA polymerase II-specific"/>
    <property type="evidence" value="ECO:0007669"/>
    <property type="project" value="InterPro"/>
</dbReference>
<dbReference type="InterPro" id="IPR020479">
    <property type="entry name" value="HD_metazoa"/>
</dbReference>
<evidence type="ECO:0000259" key="8">
    <source>
        <dbReference type="PROSITE" id="PS50071"/>
    </source>
</evidence>
<dbReference type="InterPro" id="IPR009057">
    <property type="entry name" value="Homeodomain-like_sf"/>
</dbReference>
<accession>A0AAE1KF57</accession>
<feature type="compositionally biased region" description="Basic residues" evidence="7">
    <location>
        <begin position="16"/>
        <end position="25"/>
    </location>
</feature>
<evidence type="ECO:0000313" key="9">
    <source>
        <dbReference type="EMBL" id="KAK3873621.1"/>
    </source>
</evidence>
<sequence length="303" mass="34346">MVTRYTIDQILSHGRTSPRHSHHPIPPKTPSMTTHANFLDTHHATTQHHATLDHTKIHNNRSTSLELHPKGRETYSERSEGQEDERIPEEKISSPTSDPAEARFPTLARPVAVRPPVTNTPVQEASPSITGASGDVRAGLLHWRLGYGMQDGGVYGAMVRQYLDSYYRGIPSPRPFLHLPYFGLDHGLALNMTGRSRRRGGQVRFTNEQTRQLEAWFTRHKYITPPQRKTISRELSLHERQVKTWFQNRRAKWRKMQAQGEVSGESAPSPSTSHDGLSEEDPIEEEVHVGETTAGGRVKHHQH</sequence>
<dbReference type="InterPro" id="IPR001356">
    <property type="entry name" value="HD"/>
</dbReference>
<dbReference type="PANTHER" id="PTHR24324:SF5">
    <property type="entry name" value="HEMATOPOIETICALLY-EXPRESSED HOMEOBOX PROTEIN HHEX"/>
    <property type="match status" value="1"/>
</dbReference>
<evidence type="ECO:0000256" key="1">
    <source>
        <dbReference type="ARBA" id="ARBA00004123"/>
    </source>
</evidence>
<dbReference type="CDD" id="cd00086">
    <property type="entry name" value="homeodomain"/>
    <property type="match status" value="1"/>
</dbReference>
<feature type="compositionally biased region" description="Polar residues" evidence="7">
    <location>
        <begin position="266"/>
        <end position="275"/>
    </location>
</feature>
<protein>
    <recommendedName>
        <fullName evidence="8">Homeobox domain-containing protein</fullName>
    </recommendedName>
</protein>
<comment type="subcellular location">
    <subcellularLocation>
        <location evidence="1 5 6">Nucleus</location>
    </subcellularLocation>
</comment>
<dbReference type="InterPro" id="IPR017970">
    <property type="entry name" value="Homeobox_CS"/>
</dbReference>
<dbReference type="EMBL" id="JAWQEG010002204">
    <property type="protein sequence ID" value="KAK3873621.1"/>
    <property type="molecule type" value="Genomic_DNA"/>
</dbReference>
<feature type="region of interest" description="Disordered" evidence="7">
    <location>
        <begin position="256"/>
        <end position="303"/>
    </location>
</feature>
<dbReference type="Proteomes" id="UP001286313">
    <property type="component" value="Unassembled WGS sequence"/>
</dbReference>
<dbReference type="PANTHER" id="PTHR24324">
    <property type="entry name" value="HOMEOBOX PROTEIN HHEX"/>
    <property type="match status" value="1"/>
</dbReference>
<evidence type="ECO:0000256" key="4">
    <source>
        <dbReference type="ARBA" id="ARBA00023242"/>
    </source>
</evidence>
<comment type="caution">
    <text evidence="9">The sequence shown here is derived from an EMBL/GenBank/DDBJ whole genome shotgun (WGS) entry which is preliminary data.</text>
</comment>
<dbReference type="SUPFAM" id="SSF46689">
    <property type="entry name" value="Homeodomain-like"/>
    <property type="match status" value="1"/>
</dbReference>
<reference evidence="9" key="1">
    <citation type="submission" date="2023-10" db="EMBL/GenBank/DDBJ databases">
        <title>Genome assemblies of two species of porcelain crab, Petrolisthes cinctipes and Petrolisthes manimaculis (Anomura: Porcellanidae).</title>
        <authorList>
            <person name="Angst P."/>
        </authorList>
    </citation>
    <scope>NUCLEOTIDE SEQUENCE</scope>
    <source>
        <strain evidence="9">PB745_01</strain>
        <tissue evidence="9">Gill</tissue>
    </source>
</reference>
<dbReference type="GO" id="GO:0005634">
    <property type="term" value="C:nucleus"/>
    <property type="evidence" value="ECO:0007669"/>
    <property type="project" value="UniProtKB-SubCell"/>
</dbReference>
<keyword evidence="3 5" id="KW-0371">Homeobox</keyword>
<dbReference type="PROSITE" id="PS00027">
    <property type="entry name" value="HOMEOBOX_1"/>
    <property type="match status" value="1"/>
</dbReference>
<dbReference type="AlphaFoldDB" id="A0AAE1KF57"/>
<dbReference type="PROSITE" id="PS50071">
    <property type="entry name" value="HOMEOBOX_2"/>
    <property type="match status" value="1"/>
</dbReference>